<comment type="similarity">
    <text evidence="6">Belongs to the RuvA family.</text>
</comment>
<evidence type="ECO:0000313" key="8">
    <source>
        <dbReference type="EMBL" id="EFW03877.1"/>
    </source>
</evidence>
<proteinExistence type="inferred from homology"/>
<dbReference type="Pfam" id="PF01330">
    <property type="entry name" value="RuvA_N"/>
    <property type="match status" value="1"/>
</dbReference>
<dbReference type="GO" id="GO:0009379">
    <property type="term" value="C:Holliday junction helicase complex"/>
    <property type="evidence" value="ECO:0007669"/>
    <property type="project" value="InterPro"/>
</dbReference>
<feature type="region of interest" description="Domain III" evidence="6">
    <location>
        <begin position="142"/>
        <end position="188"/>
    </location>
</feature>
<feature type="domain" description="Helix-hairpin-helix DNA-binding motif class 1" evidence="7">
    <location>
        <begin position="105"/>
        <end position="124"/>
    </location>
</feature>
<comment type="caution">
    <text evidence="6">Lacks conserved residue(s) required for the propagation of feature annotation.</text>
</comment>
<dbReference type="eggNOG" id="COG0632">
    <property type="taxonomic scope" value="Bacteria"/>
</dbReference>
<dbReference type="GO" id="GO:0009378">
    <property type="term" value="F:four-way junction helicase activity"/>
    <property type="evidence" value="ECO:0007669"/>
    <property type="project" value="InterPro"/>
</dbReference>
<dbReference type="GO" id="GO:0048476">
    <property type="term" value="C:Holliday junction resolvase complex"/>
    <property type="evidence" value="ECO:0007669"/>
    <property type="project" value="UniProtKB-UniRule"/>
</dbReference>
<keyword evidence="8" id="KW-0378">Hydrolase</keyword>
<evidence type="ECO:0000256" key="6">
    <source>
        <dbReference type="HAMAP-Rule" id="MF_00031"/>
    </source>
</evidence>
<evidence type="ECO:0000259" key="7">
    <source>
        <dbReference type="SMART" id="SM00278"/>
    </source>
</evidence>
<evidence type="ECO:0000313" key="9">
    <source>
        <dbReference type="Proteomes" id="UP000003157"/>
    </source>
</evidence>
<dbReference type="InterPro" id="IPR036267">
    <property type="entry name" value="RuvA_C_sf"/>
</dbReference>
<dbReference type="RefSeq" id="WP_008789950.1">
    <property type="nucleotide sequence ID" value="NZ_AKCB01000001.1"/>
</dbReference>
<keyword evidence="3 6" id="KW-0238">DNA-binding</keyword>
<comment type="domain">
    <text evidence="6">Has three domains with a flexible linker between the domains II and III and assumes an 'L' shape. Domain III is highly mobile and contacts RuvB.</text>
</comment>
<gene>
    <name evidence="6" type="primary">ruvA</name>
    <name evidence="8" type="ORF">HMPREF9488_02863</name>
</gene>
<dbReference type="InterPro" id="IPR011114">
    <property type="entry name" value="RuvA_C"/>
</dbReference>
<name>E7GDM0_9FIRM</name>
<keyword evidence="4 6" id="KW-0233">DNA recombination</keyword>
<keyword evidence="8" id="KW-0067">ATP-binding</keyword>
<evidence type="ECO:0000256" key="1">
    <source>
        <dbReference type="ARBA" id="ARBA00022490"/>
    </source>
</evidence>
<dbReference type="Gene3D" id="1.10.8.10">
    <property type="entry name" value="DNA helicase RuvA subunit, C-terminal domain"/>
    <property type="match status" value="1"/>
</dbReference>
<dbReference type="NCBIfam" id="TIGR00084">
    <property type="entry name" value="ruvA"/>
    <property type="match status" value="1"/>
</dbReference>
<dbReference type="EMBL" id="ADKX01000042">
    <property type="protein sequence ID" value="EFW03877.1"/>
    <property type="molecule type" value="Genomic_DNA"/>
</dbReference>
<dbReference type="InterPro" id="IPR010994">
    <property type="entry name" value="RuvA_2-like"/>
</dbReference>
<dbReference type="AlphaFoldDB" id="E7GDM0"/>
<dbReference type="InterPro" id="IPR000085">
    <property type="entry name" value="RuvA"/>
</dbReference>
<dbReference type="InterPro" id="IPR013849">
    <property type="entry name" value="DNA_helicase_Holl-junc_RuvA_I"/>
</dbReference>
<dbReference type="HOGENOM" id="CLU_087936_1_0_9"/>
<comment type="subcellular location">
    <subcellularLocation>
        <location evidence="6">Cytoplasm</location>
    </subcellularLocation>
</comment>
<keyword evidence="9" id="KW-1185">Reference proteome</keyword>
<evidence type="ECO:0000256" key="5">
    <source>
        <dbReference type="ARBA" id="ARBA00023204"/>
    </source>
</evidence>
<evidence type="ECO:0000256" key="3">
    <source>
        <dbReference type="ARBA" id="ARBA00023125"/>
    </source>
</evidence>
<dbReference type="Gene3D" id="2.40.50.140">
    <property type="entry name" value="Nucleic acid-binding proteins"/>
    <property type="match status" value="1"/>
</dbReference>
<protein>
    <recommendedName>
        <fullName evidence="6">Holliday junction branch migration complex subunit RuvA</fullName>
    </recommendedName>
</protein>
<dbReference type="GO" id="GO:0005737">
    <property type="term" value="C:cytoplasm"/>
    <property type="evidence" value="ECO:0007669"/>
    <property type="project" value="UniProtKB-SubCell"/>
</dbReference>
<feature type="domain" description="Helix-hairpin-helix DNA-binding motif class 1" evidence="7">
    <location>
        <begin position="70"/>
        <end position="89"/>
    </location>
</feature>
<dbReference type="InterPro" id="IPR012340">
    <property type="entry name" value="NA-bd_OB-fold"/>
</dbReference>
<evidence type="ECO:0000256" key="2">
    <source>
        <dbReference type="ARBA" id="ARBA00022763"/>
    </source>
</evidence>
<evidence type="ECO:0000256" key="4">
    <source>
        <dbReference type="ARBA" id="ARBA00023172"/>
    </source>
</evidence>
<accession>E7GDM0</accession>
<dbReference type="GO" id="GO:0006281">
    <property type="term" value="P:DNA repair"/>
    <property type="evidence" value="ECO:0007669"/>
    <property type="project" value="UniProtKB-UniRule"/>
</dbReference>
<dbReference type="GO" id="GO:0005524">
    <property type="term" value="F:ATP binding"/>
    <property type="evidence" value="ECO:0007669"/>
    <property type="project" value="InterPro"/>
</dbReference>
<comment type="caution">
    <text evidence="8">The sequence shown here is derived from an EMBL/GenBank/DDBJ whole genome shotgun (WGS) entry which is preliminary data.</text>
</comment>
<dbReference type="HAMAP" id="MF_00031">
    <property type="entry name" value="DNA_HJ_migration_RuvA"/>
    <property type="match status" value="1"/>
</dbReference>
<dbReference type="GO" id="GO:0000400">
    <property type="term" value="F:four-way junction DNA binding"/>
    <property type="evidence" value="ECO:0007669"/>
    <property type="project" value="UniProtKB-UniRule"/>
</dbReference>
<sequence>MYSYIKGIIVDMARDHIVVDNQGIGYLIYVSNPYQFTKGKETLVYVYQQVKEDGILLFGFLSKEEKDLFLKLIMVKGIGCKTAIGILATGDVNAIIQAIESKNIVYLKKIPGIGPKAAQQIILDLQGKFNGVISEMILTSVEFDEAIEVLIALGYKRQEVDKVMNTLSQEHLDTNGYVKKALNLLVKG</sequence>
<reference evidence="8 9" key="1">
    <citation type="submission" date="2010-12" db="EMBL/GenBank/DDBJ databases">
        <title>The Genome Sequence of Coprobacillus sp. strain 29_1.</title>
        <authorList>
            <consortium name="The Broad Institute Genome Sequencing Platform"/>
            <person name="Earl A."/>
            <person name="Ward D."/>
            <person name="Feldgarden M."/>
            <person name="Gevers D."/>
            <person name="Daigneault M."/>
            <person name="Sibley C.D."/>
            <person name="White A."/>
            <person name="Strauss J."/>
            <person name="Allen-Vercoe E."/>
            <person name="Young S.K."/>
            <person name="Zeng Q."/>
            <person name="Gargeya S."/>
            <person name="Fitzgerald M."/>
            <person name="Haas B."/>
            <person name="Abouelleil A."/>
            <person name="Alvarado L."/>
            <person name="Arachchi H.M."/>
            <person name="Berlin A."/>
            <person name="Brown A."/>
            <person name="Chapman S.B."/>
            <person name="Chen Z."/>
            <person name="Dunbar C."/>
            <person name="Freedman E."/>
            <person name="Gearin G."/>
            <person name="Gellesch M."/>
            <person name="Goldberg J."/>
            <person name="Griggs A."/>
            <person name="Gujja S."/>
            <person name="Heilman E."/>
            <person name="Heiman D."/>
            <person name="Howarth C."/>
            <person name="Larson L."/>
            <person name="Lui A."/>
            <person name="MacDonald P.J.P."/>
            <person name="Mehta T."/>
            <person name="Montmayeur A."/>
            <person name="Murphy C."/>
            <person name="Neiman D."/>
            <person name="Pearson M."/>
            <person name="Priest M."/>
            <person name="Roberts A."/>
            <person name="Saif S."/>
            <person name="Shea T."/>
            <person name="Shenoy N."/>
            <person name="Sisk P."/>
            <person name="Stolte C."/>
            <person name="Sykes S."/>
            <person name="White J."/>
            <person name="Yandava C."/>
            <person name="Nusbaum C."/>
            <person name="Birren B."/>
        </authorList>
    </citation>
    <scope>NUCLEOTIDE SEQUENCE [LARGE SCALE GENOMIC DNA]</scope>
    <source>
        <strain evidence="8 9">29_1</strain>
    </source>
</reference>
<comment type="function">
    <text evidence="6">The RuvA-RuvB-RuvC complex processes Holliday junction (HJ) DNA during genetic recombination and DNA repair, while the RuvA-RuvB complex plays an important role in the rescue of blocked DNA replication forks via replication fork reversal (RFR). RuvA specifically binds to HJ cruciform DNA, conferring on it an open structure. The RuvB hexamer acts as an ATP-dependent pump, pulling dsDNA into and through the RuvAB complex. HJ branch migration allows RuvC to scan DNA until it finds its consensus sequence, where it cleaves and resolves the cruciform DNA.</text>
</comment>
<dbReference type="SUPFAM" id="SSF46929">
    <property type="entry name" value="DNA helicase RuvA subunit, C-terminal domain"/>
    <property type="match status" value="1"/>
</dbReference>
<dbReference type="GeneID" id="78228434"/>
<dbReference type="Pfam" id="PF07499">
    <property type="entry name" value="RuvA_C"/>
    <property type="match status" value="1"/>
</dbReference>
<dbReference type="SUPFAM" id="SSF50249">
    <property type="entry name" value="Nucleic acid-binding proteins"/>
    <property type="match status" value="1"/>
</dbReference>
<dbReference type="InterPro" id="IPR003583">
    <property type="entry name" value="Hlx-hairpin-Hlx_DNA-bd_motif"/>
</dbReference>
<dbReference type="GO" id="GO:0006310">
    <property type="term" value="P:DNA recombination"/>
    <property type="evidence" value="ECO:0007669"/>
    <property type="project" value="UniProtKB-UniRule"/>
</dbReference>
<dbReference type="Pfam" id="PF14520">
    <property type="entry name" value="HHH_5"/>
    <property type="match status" value="1"/>
</dbReference>
<organism evidence="8 9">
    <name type="scientific">Coprobacillus cateniformis</name>
    <dbReference type="NCBI Taxonomy" id="100884"/>
    <lineage>
        <taxon>Bacteria</taxon>
        <taxon>Bacillati</taxon>
        <taxon>Bacillota</taxon>
        <taxon>Erysipelotrichia</taxon>
        <taxon>Erysipelotrichales</taxon>
        <taxon>Coprobacillaceae</taxon>
        <taxon>Coprobacillus</taxon>
    </lineage>
</organism>
<dbReference type="OrthoDB" id="5293449at2"/>
<comment type="subunit">
    <text evidence="6">Homotetramer. Forms an RuvA(8)-RuvB(12)-Holliday junction (HJ) complex. HJ DNA is sandwiched between 2 RuvA tetramers; dsDNA enters through RuvA and exits via RuvB. An RuvB hexamer assembles on each DNA strand where it exits the tetramer. Each RuvB hexamer is contacted by two RuvA subunits (via domain III) on 2 adjacent RuvB subunits; this complex drives branch migration. In the full resolvosome a probable DNA-RuvA(4)-RuvB(12)-RuvC(2) complex forms which resolves the HJ.</text>
</comment>
<keyword evidence="8" id="KW-0347">Helicase</keyword>
<keyword evidence="8" id="KW-0547">Nucleotide-binding</keyword>
<keyword evidence="2 6" id="KW-0227">DNA damage</keyword>
<dbReference type="Proteomes" id="UP000003157">
    <property type="component" value="Unassembled WGS sequence"/>
</dbReference>
<dbReference type="Gene3D" id="1.10.150.20">
    <property type="entry name" value="5' to 3' exonuclease, C-terminal subdomain"/>
    <property type="match status" value="1"/>
</dbReference>
<dbReference type="STRING" id="100884.GCA_000269565_00527"/>
<dbReference type="SUPFAM" id="SSF47781">
    <property type="entry name" value="RuvA domain 2-like"/>
    <property type="match status" value="1"/>
</dbReference>
<keyword evidence="5 6" id="KW-0234">DNA repair</keyword>
<dbReference type="CDD" id="cd14332">
    <property type="entry name" value="UBA_RuvA_C"/>
    <property type="match status" value="1"/>
</dbReference>
<keyword evidence="1 6" id="KW-0963">Cytoplasm</keyword>
<dbReference type="SMART" id="SM00278">
    <property type="entry name" value="HhH1"/>
    <property type="match status" value="2"/>
</dbReference>